<organism evidence="2 3">
    <name type="scientific">Mycena chlorophos</name>
    <name type="common">Agaric fungus</name>
    <name type="synonym">Agaricus chlorophos</name>
    <dbReference type="NCBI Taxonomy" id="658473"/>
    <lineage>
        <taxon>Eukaryota</taxon>
        <taxon>Fungi</taxon>
        <taxon>Dikarya</taxon>
        <taxon>Basidiomycota</taxon>
        <taxon>Agaricomycotina</taxon>
        <taxon>Agaricomycetes</taxon>
        <taxon>Agaricomycetidae</taxon>
        <taxon>Agaricales</taxon>
        <taxon>Marasmiineae</taxon>
        <taxon>Mycenaceae</taxon>
        <taxon>Mycena</taxon>
    </lineage>
</organism>
<feature type="compositionally biased region" description="Polar residues" evidence="1">
    <location>
        <begin position="136"/>
        <end position="154"/>
    </location>
</feature>
<evidence type="ECO:0000313" key="3">
    <source>
        <dbReference type="Proteomes" id="UP000815677"/>
    </source>
</evidence>
<gene>
    <name evidence="2" type="ORF">MCHLO_02966</name>
</gene>
<feature type="compositionally biased region" description="Low complexity" evidence="1">
    <location>
        <begin position="33"/>
        <end position="46"/>
    </location>
</feature>
<evidence type="ECO:0000256" key="1">
    <source>
        <dbReference type="SAM" id="MobiDB-lite"/>
    </source>
</evidence>
<feature type="region of interest" description="Disordered" evidence="1">
    <location>
        <begin position="129"/>
        <end position="154"/>
    </location>
</feature>
<feature type="region of interest" description="Disordered" evidence="1">
    <location>
        <begin position="24"/>
        <end position="80"/>
    </location>
</feature>
<dbReference type="EMBL" id="DF841168">
    <property type="protein sequence ID" value="GAT45380.1"/>
    <property type="molecule type" value="Genomic_DNA"/>
</dbReference>
<keyword evidence="3" id="KW-1185">Reference proteome</keyword>
<proteinExistence type="predicted"/>
<dbReference type="Proteomes" id="UP000815677">
    <property type="component" value="Unassembled WGS sequence"/>
</dbReference>
<evidence type="ECO:0000313" key="2">
    <source>
        <dbReference type="EMBL" id="GAT45380.1"/>
    </source>
</evidence>
<reference evidence="2" key="1">
    <citation type="submission" date="2014-09" db="EMBL/GenBank/DDBJ databases">
        <title>Genome sequence of the luminous mushroom Mycena chlorophos for searching fungal bioluminescence genes.</title>
        <authorList>
            <person name="Tanaka Y."/>
            <person name="Kasuga D."/>
            <person name="Oba Y."/>
            <person name="Hase S."/>
            <person name="Sato K."/>
            <person name="Oba Y."/>
            <person name="Sakakibara Y."/>
        </authorList>
    </citation>
    <scope>NUCLEOTIDE SEQUENCE</scope>
</reference>
<accession>A0ABQ0L2J7</accession>
<protein>
    <submittedName>
        <fullName evidence="2">Uncharacterized protein</fullName>
    </submittedName>
</protein>
<name>A0ABQ0L2J7_MYCCL</name>
<sequence>MHRPVEPTSPTLFSASSALPERLTSLEARGFGQESSDASEQASSLLPADALLKPPSSKPTSEGLEDSGIGWCSQTGPTDRYRTRAGVEHGFLLPDAKPPEPSTFRDGIGSRDSLSLRFGGIWAISPRRLGLDHHPQTQQQNTAKPARQSGVSYY</sequence>